<dbReference type="RefSeq" id="WP_194368108.1">
    <property type="nucleotide sequence ID" value="NZ_CP054492.1"/>
</dbReference>
<dbReference type="AlphaFoldDB" id="A0A7S7LTE8"/>
<keyword evidence="2" id="KW-1185">Reference proteome</keyword>
<dbReference type="EMBL" id="CP054492">
    <property type="protein sequence ID" value="QOY50992.1"/>
    <property type="molecule type" value="Genomic_DNA"/>
</dbReference>
<protein>
    <submittedName>
        <fullName evidence="1">Uncharacterized protein</fullName>
    </submittedName>
</protein>
<accession>A0A7S7LTE8</accession>
<sequence>MTDNYKTIEHQLRKYSFEFLKVSPEPLNMLETLNKNNPQMIQDAQKPNLLAGAIVYIYLKRNNLNGRGGITAKSVGEYFDVKGSAITQKAFDVEFWLEGRAKHLRTDEPYEFIDKDRFEVNELYWEFIESPEADDVKKSIKALKGIVKKDADYFDPYITLHEYHLMDRDFKNAIKIMEEGFKRAIDLIDNNGRFPDELPWGFIENRHIIRMIFNYGMFIWANEDKDIALNIFMELLKSNHNDNIGARYSIVAILEGFGSQEEYEEQFESKNGMGLDGMALEEWFYKAAQKHKNVIGWWLNLED</sequence>
<dbReference type="KEGG" id="sbal:HUE88_07510"/>
<reference evidence="1 2" key="1">
    <citation type="submission" date="2020-05" db="EMBL/GenBank/DDBJ databases">
        <title>Sulfurimonas marisnigri, sp. nov., and Sulfurimonas baltica, sp. nov., manganese oxide reducing chemolithoautotrophs of the class Epsilonproteobacteria isolated from the pelagic redoxclines of the Black and Baltic Seas and emended description of the genus Sulfurimonas.</title>
        <authorList>
            <person name="Henkel J.V."/>
            <person name="Laudan C."/>
            <person name="Werner J."/>
            <person name="Neu T."/>
            <person name="Plewe S."/>
            <person name="Sproer C."/>
            <person name="Bunk B."/>
            <person name="Schulz-Vogt H.N."/>
        </authorList>
    </citation>
    <scope>NUCLEOTIDE SEQUENCE [LARGE SCALE GENOMIC DNA]</scope>
    <source>
        <strain evidence="1 2">GD2</strain>
    </source>
</reference>
<gene>
    <name evidence="1" type="ORF">HUE88_07510</name>
</gene>
<evidence type="ECO:0000313" key="1">
    <source>
        <dbReference type="EMBL" id="QOY50992.1"/>
    </source>
</evidence>
<evidence type="ECO:0000313" key="2">
    <source>
        <dbReference type="Proteomes" id="UP000593994"/>
    </source>
</evidence>
<dbReference type="Proteomes" id="UP000593994">
    <property type="component" value="Chromosome"/>
</dbReference>
<organism evidence="1 2">
    <name type="scientific">Candidatus Sulfurimonas baltica</name>
    <dbReference type="NCBI Taxonomy" id="2740404"/>
    <lineage>
        <taxon>Bacteria</taxon>
        <taxon>Pseudomonadati</taxon>
        <taxon>Campylobacterota</taxon>
        <taxon>Epsilonproteobacteria</taxon>
        <taxon>Campylobacterales</taxon>
        <taxon>Sulfurimonadaceae</taxon>
        <taxon>Sulfurimonas</taxon>
    </lineage>
</organism>
<name>A0A7S7LTE8_9BACT</name>
<proteinExistence type="predicted"/>